<evidence type="ECO:0000256" key="1">
    <source>
        <dbReference type="ARBA" id="ARBA00004141"/>
    </source>
</evidence>
<evidence type="ECO:0000256" key="2">
    <source>
        <dbReference type="ARBA" id="ARBA00005194"/>
    </source>
</evidence>
<dbReference type="GO" id="GO:0009247">
    <property type="term" value="P:glycolipid biosynthetic process"/>
    <property type="evidence" value="ECO:0007669"/>
    <property type="project" value="TreeGrafter"/>
</dbReference>
<evidence type="ECO:0000256" key="9">
    <source>
        <dbReference type="ARBA" id="ARBA00023098"/>
    </source>
</evidence>
<evidence type="ECO:0000259" key="15">
    <source>
        <dbReference type="Pfam" id="PF03435"/>
    </source>
</evidence>
<dbReference type="Gene3D" id="3.40.50.720">
    <property type="entry name" value="NAD(P)-binding Rossmann-like Domain"/>
    <property type="match status" value="1"/>
</dbReference>
<feature type="transmembrane region" description="Helical" evidence="14">
    <location>
        <begin position="591"/>
        <end position="610"/>
    </location>
</feature>
<dbReference type="GO" id="GO:0005811">
    <property type="term" value="C:lipid droplet"/>
    <property type="evidence" value="ECO:0007669"/>
    <property type="project" value="TreeGrafter"/>
</dbReference>
<dbReference type="PANTHER" id="PTHR12286:SF5">
    <property type="entry name" value="SACCHAROPINE DEHYDROGENASE-LIKE OXIDOREDUCTASE"/>
    <property type="match status" value="1"/>
</dbReference>
<accession>A0A0M0JZT2</accession>
<dbReference type="EMBL" id="JWZX01001839">
    <property type="protein sequence ID" value="KOO32156.1"/>
    <property type="molecule type" value="Genomic_DNA"/>
</dbReference>
<keyword evidence="9" id="KW-0443">Lipid metabolism</keyword>
<dbReference type="InterPro" id="IPR051276">
    <property type="entry name" value="Saccharopine_DH-like_oxidrdct"/>
</dbReference>
<dbReference type="InterPro" id="IPR036291">
    <property type="entry name" value="NAD(P)-bd_dom_sf"/>
</dbReference>
<dbReference type="Proteomes" id="UP000037460">
    <property type="component" value="Unassembled WGS sequence"/>
</dbReference>
<evidence type="ECO:0000256" key="5">
    <source>
        <dbReference type="ARBA" id="ARBA00022516"/>
    </source>
</evidence>
<dbReference type="UniPathway" id="UPA00094"/>
<comment type="pathway">
    <text evidence="2">Lipid metabolism; fatty acid biosynthesis.</text>
</comment>
<dbReference type="SUPFAM" id="SSF51735">
    <property type="entry name" value="NAD(P)-binding Rossmann-fold domains"/>
    <property type="match status" value="1"/>
</dbReference>
<evidence type="ECO:0000256" key="8">
    <source>
        <dbReference type="ARBA" id="ARBA00022989"/>
    </source>
</evidence>
<evidence type="ECO:0000256" key="4">
    <source>
        <dbReference type="ARBA" id="ARBA00013122"/>
    </source>
</evidence>
<dbReference type="InterPro" id="IPR007482">
    <property type="entry name" value="Tyr_Pase-like_PTPLA"/>
</dbReference>
<keyword evidence="12" id="KW-0456">Lyase</keyword>
<evidence type="ECO:0000256" key="11">
    <source>
        <dbReference type="ARBA" id="ARBA00023160"/>
    </source>
</evidence>
<dbReference type="GO" id="GO:0102158">
    <property type="term" value="F:very-long-chain (3R)-3-hydroxyacyl-CoA dehydratase activity"/>
    <property type="evidence" value="ECO:0007669"/>
    <property type="project" value="UniProtKB-EC"/>
</dbReference>
<proteinExistence type="inferred from homology"/>
<dbReference type="GO" id="GO:0005886">
    <property type="term" value="C:plasma membrane"/>
    <property type="evidence" value="ECO:0007669"/>
    <property type="project" value="TreeGrafter"/>
</dbReference>
<reference evidence="17" key="1">
    <citation type="journal article" date="2015" name="PLoS Genet.">
        <title>Genome Sequence and Transcriptome Analyses of Chrysochromulina tobin: Metabolic Tools for Enhanced Algal Fitness in the Prominent Order Prymnesiales (Haptophyceae).</title>
        <authorList>
            <person name="Hovde B.T."/>
            <person name="Deodato C.R."/>
            <person name="Hunsperger H.M."/>
            <person name="Ryken S.A."/>
            <person name="Yost W."/>
            <person name="Jha R.K."/>
            <person name="Patterson J."/>
            <person name="Monnat R.J. Jr."/>
            <person name="Barlow S.B."/>
            <person name="Starkenburg S.R."/>
            <person name="Cattolico R.A."/>
        </authorList>
    </citation>
    <scope>NUCLEOTIDE SEQUENCE</scope>
    <source>
        <strain evidence="17">CCMP291</strain>
    </source>
</reference>
<evidence type="ECO:0000256" key="7">
    <source>
        <dbReference type="ARBA" id="ARBA00022832"/>
    </source>
</evidence>
<evidence type="ECO:0000256" key="6">
    <source>
        <dbReference type="ARBA" id="ARBA00022692"/>
    </source>
</evidence>
<comment type="similarity">
    <text evidence="13">Belongs to the saccharopine dehydrogenase family.</text>
</comment>
<keyword evidence="5" id="KW-0444">Lipid biosynthesis</keyword>
<evidence type="ECO:0000313" key="16">
    <source>
        <dbReference type="EMBL" id="KOO32156.1"/>
    </source>
</evidence>
<dbReference type="Pfam" id="PF04387">
    <property type="entry name" value="PTPLA"/>
    <property type="match status" value="1"/>
</dbReference>
<comment type="subcellular location">
    <subcellularLocation>
        <location evidence="1">Membrane</location>
        <topology evidence="1">Multi-pass membrane protein</topology>
    </subcellularLocation>
</comment>
<dbReference type="AlphaFoldDB" id="A0A0M0JZT2"/>
<keyword evidence="6 14" id="KW-0812">Transmembrane</keyword>
<keyword evidence="7" id="KW-0276">Fatty acid metabolism</keyword>
<comment type="similarity">
    <text evidence="3">Belongs to the very long-chain fatty acids dehydratase HACD family.</text>
</comment>
<dbReference type="Pfam" id="PF03435">
    <property type="entry name" value="Sacchrp_dh_NADP"/>
    <property type="match status" value="1"/>
</dbReference>
<feature type="domain" description="Saccharopine dehydrogenase NADP binding" evidence="15">
    <location>
        <begin position="9"/>
        <end position="140"/>
    </location>
</feature>
<evidence type="ECO:0000256" key="3">
    <source>
        <dbReference type="ARBA" id="ARBA00007811"/>
    </source>
</evidence>
<keyword evidence="11" id="KW-0275">Fatty acid biosynthesis</keyword>
<evidence type="ECO:0000313" key="17">
    <source>
        <dbReference type="Proteomes" id="UP000037460"/>
    </source>
</evidence>
<evidence type="ECO:0000256" key="13">
    <source>
        <dbReference type="ARBA" id="ARBA00038048"/>
    </source>
</evidence>
<keyword evidence="8 14" id="KW-1133">Transmembrane helix</keyword>
<dbReference type="InterPro" id="IPR005097">
    <property type="entry name" value="Sacchrp_dh_NADP-bd"/>
</dbReference>
<gene>
    <name evidence="16" type="ORF">Ctob_011446</name>
</gene>
<name>A0A0M0JZT2_9EUKA</name>
<comment type="caution">
    <text evidence="16">The sequence shown here is derived from an EMBL/GenBank/DDBJ whole genome shotgun (WGS) entry which is preliminary data.</text>
</comment>
<keyword evidence="17" id="KW-1185">Reference proteome</keyword>
<protein>
    <recommendedName>
        <fullName evidence="4">very-long-chain (3R)-3-hydroxyacyl-CoA dehydratase</fullName>
        <ecNumber evidence="4">4.2.1.134</ecNumber>
    </recommendedName>
</protein>
<feature type="transmembrane region" description="Helical" evidence="14">
    <location>
        <begin position="622"/>
        <end position="647"/>
    </location>
</feature>
<dbReference type="GO" id="GO:0005739">
    <property type="term" value="C:mitochondrion"/>
    <property type="evidence" value="ECO:0007669"/>
    <property type="project" value="TreeGrafter"/>
</dbReference>
<evidence type="ECO:0000256" key="14">
    <source>
        <dbReference type="SAM" id="Phobius"/>
    </source>
</evidence>
<keyword evidence="10 14" id="KW-0472">Membrane</keyword>
<evidence type="ECO:0000256" key="10">
    <source>
        <dbReference type="ARBA" id="ARBA00023136"/>
    </source>
</evidence>
<dbReference type="GO" id="GO:0006633">
    <property type="term" value="P:fatty acid biosynthetic process"/>
    <property type="evidence" value="ECO:0007669"/>
    <property type="project" value="UniProtKB-UniPathway"/>
</dbReference>
<dbReference type="OrthoDB" id="10268090at2759"/>
<evidence type="ECO:0000256" key="12">
    <source>
        <dbReference type="ARBA" id="ARBA00023239"/>
    </source>
</evidence>
<dbReference type="EC" id="4.2.1.134" evidence="4"/>
<sequence>MAPKREFDVIIYGATGYTGEQVARALGGMAASGGSWACARWAIAGRSKAKLEAMATKHGLKPTGVVVADVGDSGSLTAMCARAAILMNATGPYRFYGEPVVTACIAAKTDYVDLCGEPEFIDRCLLRHTEAAKAAGVIIVHACAFDSVPADIGTLFTALQMPPPSLCAHADMYHTFSVDGPLEGAAAHATTFYAAVHGFGGAKETRAQRKELLAKLEAEAPGSSVGPVPLGPRLRVATGPTYKAELGQYAFLFPGSDVAVVRTSQRALARAPRKPGEPYLTPQFGASFCVAGAKWALATAVMGLLFNVLSARSWGRKLLLKHPKLFTLGAFTDEGPSEATLAASSWKTTFFGKGWAQASAEAPPKTGFDVLVRTSVSGPEPGYIATSLMFLAMARCVLEDRPLLGVSGGVFTPGALVGSGGSVGVNRLVERLRRVGIRFEVEEKRAITPKPGQGGSQAGGDDKAPQQQRPVWQTALNACALFGWLGVLSFLCWEWESVSGAWGSTLLSTTLALEAVCVFELAQIVLGTARGNVFLGAIVRGVRAISAIVVLPAMPHALPTKIVLLAWSLTEVCRYPMFLAPASRSARRLRYLAPILTFPLGAGAEAYAAYSSLGMFTGRSMLLRGCVAMVVPVNVLLGGFFGYPMILAKAKGALKRKE</sequence>
<dbReference type="PANTHER" id="PTHR12286">
    <property type="entry name" value="SACCHAROPINE DEHYDROGENASE-LIKE OXIDOREDUCTASE"/>
    <property type="match status" value="1"/>
</dbReference>
<organism evidence="16 17">
    <name type="scientific">Chrysochromulina tobinii</name>
    <dbReference type="NCBI Taxonomy" id="1460289"/>
    <lineage>
        <taxon>Eukaryota</taxon>
        <taxon>Haptista</taxon>
        <taxon>Haptophyta</taxon>
        <taxon>Prymnesiophyceae</taxon>
        <taxon>Prymnesiales</taxon>
        <taxon>Chrysochromulinaceae</taxon>
        <taxon>Chrysochromulina</taxon>
    </lineage>
</organism>